<evidence type="ECO:0000256" key="1">
    <source>
        <dbReference type="SAM" id="MobiDB-lite"/>
    </source>
</evidence>
<dbReference type="GeneID" id="25382517"/>
<keyword evidence="2" id="KW-1133">Transmembrane helix</keyword>
<name>U6K8R9_9EIME</name>
<keyword evidence="2" id="KW-0812">Transmembrane</keyword>
<organism evidence="3 4">
    <name type="scientific">Eimeria mitis</name>
    <dbReference type="NCBI Taxonomy" id="44415"/>
    <lineage>
        <taxon>Eukaryota</taxon>
        <taxon>Sar</taxon>
        <taxon>Alveolata</taxon>
        <taxon>Apicomplexa</taxon>
        <taxon>Conoidasida</taxon>
        <taxon>Coccidia</taxon>
        <taxon>Eucoccidiorida</taxon>
        <taxon>Eimeriorina</taxon>
        <taxon>Eimeriidae</taxon>
        <taxon>Eimeria</taxon>
    </lineage>
</organism>
<evidence type="ECO:0000313" key="3">
    <source>
        <dbReference type="EMBL" id="CDJ33236.1"/>
    </source>
</evidence>
<gene>
    <name evidence="3" type="ORF">EMH_0081120</name>
</gene>
<dbReference type="Proteomes" id="UP000030744">
    <property type="component" value="Unassembled WGS sequence"/>
</dbReference>
<keyword evidence="4" id="KW-1185">Reference proteome</keyword>
<reference evidence="3" key="1">
    <citation type="submission" date="2013-10" db="EMBL/GenBank/DDBJ databases">
        <title>Genomic analysis of the causative agents of coccidiosis in chickens.</title>
        <authorList>
            <person name="Reid A.J."/>
            <person name="Blake D."/>
            <person name="Billington K."/>
            <person name="Browne H."/>
            <person name="Dunn M."/>
            <person name="Hung S."/>
            <person name="Kawahara F."/>
            <person name="Miranda-Saavedra D."/>
            <person name="Mourier T."/>
            <person name="Nagra H."/>
            <person name="Otto T.D."/>
            <person name="Rawlings N."/>
            <person name="Sanchez A."/>
            <person name="Sanders M."/>
            <person name="Subramaniam C."/>
            <person name="Tay Y."/>
            <person name="Dear P."/>
            <person name="Doerig C."/>
            <person name="Gruber A."/>
            <person name="Parkinson J."/>
            <person name="Shirley M."/>
            <person name="Wan K.L."/>
            <person name="Berriman M."/>
            <person name="Tomley F."/>
            <person name="Pain A."/>
        </authorList>
    </citation>
    <scope>NUCLEOTIDE SEQUENCE [LARGE SCALE GENOMIC DNA]</scope>
    <source>
        <strain evidence="3">Houghton</strain>
    </source>
</reference>
<feature type="transmembrane region" description="Helical" evidence="2">
    <location>
        <begin position="66"/>
        <end position="87"/>
    </location>
</feature>
<dbReference type="EMBL" id="HG685006">
    <property type="protein sequence ID" value="CDJ33236.1"/>
    <property type="molecule type" value="Genomic_DNA"/>
</dbReference>
<reference evidence="3" key="2">
    <citation type="submission" date="2013-10" db="EMBL/GenBank/DDBJ databases">
        <authorList>
            <person name="Aslett M."/>
        </authorList>
    </citation>
    <scope>NUCLEOTIDE SEQUENCE [LARGE SCALE GENOMIC DNA]</scope>
    <source>
        <strain evidence="3">Houghton</strain>
    </source>
</reference>
<accession>U6K8R9</accession>
<keyword evidence="2" id="KW-0472">Membrane</keyword>
<evidence type="ECO:0000256" key="2">
    <source>
        <dbReference type="SAM" id="Phobius"/>
    </source>
</evidence>
<protein>
    <recommendedName>
        <fullName evidence="5">Transmembrane protein</fullName>
    </recommendedName>
</protein>
<dbReference type="VEuPathDB" id="ToxoDB:EMH_0081120"/>
<evidence type="ECO:0008006" key="5">
    <source>
        <dbReference type="Google" id="ProtNLM"/>
    </source>
</evidence>
<dbReference type="RefSeq" id="XP_013355800.1">
    <property type="nucleotide sequence ID" value="XM_013500346.1"/>
</dbReference>
<sequence length="191" mass="20870">MSSIVLGEERVTDEQEVSDAPQSASIQPTAKGHAWEEATLLATGGDEELNWSSYSRGSGKRSAGGFRGLILLALFAVLIPALIISFVRAVCRASTSAVTNREAGASIRRLSDSEESNEGQGSVSQLLEECASIEEELGLSLLEETDPARALDEAEEVARVAFQLYQEAIQLEPWTKLKRWQGWPFSCIRKR</sequence>
<feature type="region of interest" description="Disordered" evidence="1">
    <location>
        <begin position="1"/>
        <end position="32"/>
    </location>
</feature>
<dbReference type="AlphaFoldDB" id="U6K8R9"/>
<proteinExistence type="predicted"/>
<evidence type="ECO:0000313" key="4">
    <source>
        <dbReference type="Proteomes" id="UP000030744"/>
    </source>
</evidence>